<feature type="transmembrane region" description="Helical" evidence="8">
    <location>
        <begin position="453"/>
        <end position="470"/>
    </location>
</feature>
<keyword evidence="3" id="KW-1003">Cell membrane</keyword>
<feature type="region of interest" description="Disordered" evidence="7">
    <location>
        <begin position="41"/>
        <end position="160"/>
    </location>
</feature>
<dbReference type="GO" id="GO:0005886">
    <property type="term" value="C:plasma membrane"/>
    <property type="evidence" value="ECO:0007669"/>
    <property type="project" value="UniProtKB-SubCell"/>
</dbReference>
<dbReference type="EMBL" id="CP041765">
    <property type="protein sequence ID" value="QDQ98350.1"/>
    <property type="molecule type" value="Genomic_DNA"/>
</dbReference>
<dbReference type="NCBIfam" id="TIGR03920">
    <property type="entry name" value="T7SS_EccD"/>
    <property type="match status" value="1"/>
</dbReference>
<feature type="transmembrane region" description="Helical" evidence="8">
    <location>
        <begin position="625"/>
        <end position="647"/>
    </location>
</feature>
<reference evidence="10 11" key="2">
    <citation type="submission" date="2019-07" db="EMBL/GenBank/DDBJ databases">
        <authorList>
            <person name="Huang Y."/>
        </authorList>
    </citation>
    <scope>NUCLEOTIDE SEQUENCE [LARGE SCALE GENOMIC DNA]</scope>
    <source>
        <strain evidence="10 11">HY188</strain>
    </source>
</reference>
<name>A0A516X5N6_9ACTN</name>
<gene>
    <name evidence="10" type="primary">eccD</name>
    <name evidence="10" type="ORF">FO059_14790</name>
</gene>
<keyword evidence="11" id="KW-1185">Reference proteome</keyword>
<dbReference type="Pfam" id="PF08817">
    <property type="entry name" value="YukD"/>
    <property type="match status" value="1"/>
</dbReference>
<dbReference type="Pfam" id="PF19053">
    <property type="entry name" value="EccD"/>
    <property type="match status" value="1"/>
</dbReference>
<feature type="compositionally biased region" description="Basic residues" evidence="7">
    <location>
        <begin position="64"/>
        <end position="75"/>
    </location>
</feature>
<evidence type="ECO:0000256" key="8">
    <source>
        <dbReference type="SAM" id="Phobius"/>
    </source>
</evidence>
<evidence type="ECO:0000259" key="9">
    <source>
        <dbReference type="Pfam" id="PF19053"/>
    </source>
</evidence>
<comment type="similarity">
    <text evidence="2">Belongs to the EccD/Snm4 family.</text>
</comment>
<dbReference type="InterPro" id="IPR006707">
    <property type="entry name" value="T7SS_EccD"/>
</dbReference>
<dbReference type="Proteomes" id="UP000317344">
    <property type="component" value="Chromosome"/>
</dbReference>
<keyword evidence="5 8" id="KW-1133">Transmembrane helix</keyword>
<dbReference type="Gene3D" id="3.10.20.90">
    <property type="entry name" value="Phosphatidylinositol 3-kinase Catalytic Subunit, Chain A, domain 1"/>
    <property type="match status" value="1"/>
</dbReference>
<evidence type="ECO:0000256" key="5">
    <source>
        <dbReference type="ARBA" id="ARBA00022989"/>
    </source>
</evidence>
<feature type="transmembrane region" description="Helical" evidence="8">
    <location>
        <begin position="355"/>
        <end position="376"/>
    </location>
</feature>
<dbReference type="InterPro" id="IPR044049">
    <property type="entry name" value="EccD_transm"/>
</dbReference>
<evidence type="ECO:0000256" key="6">
    <source>
        <dbReference type="ARBA" id="ARBA00023136"/>
    </source>
</evidence>
<evidence type="ECO:0000256" key="3">
    <source>
        <dbReference type="ARBA" id="ARBA00022475"/>
    </source>
</evidence>
<evidence type="ECO:0000256" key="1">
    <source>
        <dbReference type="ARBA" id="ARBA00004651"/>
    </source>
</evidence>
<organism evidence="10 11">
    <name type="scientific">Tomitella fengzijianii</name>
    <dbReference type="NCBI Taxonomy" id="2597660"/>
    <lineage>
        <taxon>Bacteria</taxon>
        <taxon>Bacillati</taxon>
        <taxon>Actinomycetota</taxon>
        <taxon>Actinomycetes</taxon>
        <taxon>Mycobacteriales</taxon>
        <taxon>Tomitella</taxon>
    </lineage>
</organism>
<evidence type="ECO:0000313" key="10">
    <source>
        <dbReference type="EMBL" id="QDQ98350.1"/>
    </source>
</evidence>
<keyword evidence="4 8" id="KW-0812">Transmembrane</keyword>
<accession>A0A516X5N6</accession>
<feature type="transmembrane region" description="Helical" evidence="8">
    <location>
        <begin position="693"/>
        <end position="713"/>
    </location>
</feature>
<proteinExistence type="inferred from homology"/>
<dbReference type="OrthoDB" id="4529991at2"/>
<feature type="transmembrane region" description="Helical" evidence="8">
    <location>
        <begin position="511"/>
        <end position="530"/>
    </location>
</feature>
<dbReference type="KEGG" id="toy:FO059_14790"/>
<feature type="transmembrane region" description="Helical" evidence="8">
    <location>
        <begin position="429"/>
        <end position="447"/>
    </location>
</feature>
<evidence type="ECO:0000256" key="7">
    <source>
        <dbReference type="SAM" id="MobiDB-lite"/>
    </source>
</evidence>
<protein>
    <submittedName>
        <fullName evidence="10">Type VII secretion integral membrane protein EccD</fullName>
    </submittedName>
</protein>
<feature type="transmembrane region" description="Helical" evidence="8">
    <location>
        <begin position="396"/>
        <end position="417"/>
    </location>
</feature>
<evidence type="ECO:0000256" key="4">
    <source>
        <dbReference type="ARBA" id="ARBA00022692"/>
    </source>
</evidence>
<evidence type="ECO:0000313" key="11">
    <source>
        <dbReference type="Proteomes" id="UP000317344"/>
    </source>
</evidence>
<reference evidence="10 11" key="1">
    <citation type="submission" date="2019-07" db="EMBL/GenBank/DDBJ databases">
        <title>Tomitella cavernea sp. nov., an actinomycete isolated from soil.</title>
        <authorList>
            <person name="Cheng J."/>
        </authorList>
    </citation>
    <scope>NUCLEOTIDE SEQUENCE [LARGE SCALE GENOMIC DNA]</scope>
    <source>
        <strain evidence="10 11">HY188</strain>
    </source>
</reference>
<dbReference type="InterPro" id="IPR024962">
    <property type="entry name" value="YukD-like"/>
</dbReference>
<dbReference type="AlphaFoldDB" id="A0A516X5N6"/>
<feature type="domain" description="EccD-like transmembrane" evidence="9">
    <location>
        <begin position="352"/>
        <end position="716"/>
    </location>
</feature>
<feature type="transmembrane region" description="Helical" evidence="8">
    <location>
        <begin position="596"/>
        <end position="613"/>
    </location>
</feature>
<feature type="transmembrane region" description="Helical" evidence="8">
    <location>
        <begin position="653"/>
        <end position="673"/>
    </location>
</feature>
<feature type="transmembrane region" description="Helical" evidence="8">
    <location>
        <begin position="570"/>
        <end position="590"/>
    </location>
</feature>
<feature type="transmembrane region" description="Helical" evidence="8">
    <location>
        <begin position="477"/>
        <end position="499"/>
    </location>
</feature>
<comment type="subcellular location">
    <subcellularLocation>
        <location evidence="1">Cell membrane</location>
        <topology evidence="1">Multi-pass membrane protein</topology>
    </subcellularLocation>
</comment>
<keyword evidence="6 8" id="KW-0472">Membrane</keyword>
<sequence length="716" mass="72986">MPAQARTLRTHGLGHLVPHPGEVAEVVLPLLVQLRGPLGPRTPCPAEHPHHGEHHHYREEQGHRVVHASRRHHERHHAEHRDHHDDRHQPLQQPTGHRTRHRRRRLQLELPARHLRRGQARPPDEVARSHPIPPRLGRPAPRCDATTPTGPRPPSPAIGRIVCDPTDTFIRRARCCTVTTAWGKGAAAGAGGRRAAASAQRIIAGGHRVGSALVTGESAPSAGTSDVGPATSPESCSLSLIAPETQVDVTVPASVPVAALIPELVELTSAHRRTIAAPHAHDEDGAVWVLAPVGAAPLSPESTLAEQGIVDGTLLHLQRSAAAAPEPLFDDVVDAVSVAGAERFAQWGAPAARRLAFAVAVTAASAGAWMLLAPSLPDLPLLPRTAWTSGTPGTAQGARTAVAAVCAVLAAIASPVVARVYGDAGTGRVLGYCALPFAFVAGALLPQPLVGPAGLLAGCAFAAACAVACSRAERSGILVHTATTTACLTVGSASALAAFTHPGAQATGAGLLVAAVVVPALAPRLTVLLVRLPMPPVPSRDVRADLAADSCAPARLAPHLVEGTVNAGRCLAGIMAGAAATAAAGALSVTLSPAPLSWPGTVLAAVVCTVLMLRGRGHADTAPAAILVSGGAVTAILTTAAAVGSSGSPHGPAVVTGAVLAATAVAVALYCGVAAQRIGFSPVVRRGVELAEYALIASVLPLALWVMGAYSAMRSL</sequence>
<evidence type="ECO:0000256" key="2">
    <source>
        <dbReference type="ARBA" id="ARBA00006162"/>
    </source>
</evidence>
<feature type="compositionally biased region" description="Basic and acidic residues" evidence="7">
    <location>
        <begin position="76"/>
        <end position="89"/>
    </location>
</feature>